<dbReference type="FunFam" id="1.10.287.130:FF:000002">
    <property type="entry name" value="Two-component osmosensing histidine kinase"/>
    <property type="match status" value="1"/>
</dbReference>
<keyword evidence="3 10" id="KW-0597">Phosphoprotein</keyword>
<dbReference type="GO" id="GO:0000155">
    <property type="term" value="F:phosphorelay sensor kinase activity"/>
    <property type="evidence" value="ECO:0007669"/>
    <property type="project" value="InterPro"/>
</dbReference>
<keyword evidence="9" id="KW-0902">Two-component regulatory system</keyword>
<dbReference type="CDD" id="cd00082">
    <property type="entry name" value="HisKA"/>
    <property type="match status" value="1"/>
</dbReference>
<evidence type="ECO:0000256" key="5">
    <source>
        <dbReference type="ARBA" id="ARBA00022737"/>
    </source>
</evidence>
<dbReference type="Gene3D" id="3.40.50.2300">
    <property type="match status" value="1"/>
</dbReference>
<keyword evidence="5" id="KW-0677">Repeat</keyword>
<evidence type="ECO:0000313" key="14">
    <source>
        <dbReference type="EMBL" id="KAJ7753612.1"/>
    </source>
</evidence>
<dbReference type="SMART" id="SM00388">
    <property type="entry name" value="HisKA"/>
    <property type="match status" value="1"/>
</dbReference>
<evidence type="ECO:0000256" key="6">
    <source>
        <dbReference type="ARBA" id="ARBA00022741"/>
    </source>
</evidence>
<dbReference type="GO" id="GO:0071474">
    <property type="term" value="P:cellular hyperosmotic response"/>
    <property type="evidence" value="ECO:0007669"/>
    <property type="project" value="TreeGrafter"/>
</dbReference>
<feature type="modified residue" description="4-aspartylphosphate" evidence="10">
    <location>
        <position position="1694"/>
    </location>
</feature>
<feature type="domain" description="HAMP" evidence="13">
    <location>
        <begin position="1200"/>
        <end position="1252"/>
    </location>
</feature>
<proteinExistence type="predicted"/>
<dbReference type="SMART" id="SM00304">
    <property type="entry name" value="HAMP"/>
    <property type="match status" value="14"/>
</dbReference>
<dbReference type="Gene3D" id="1.10.287.130">
    <property type="match status" value="1"/>
</dbReference>
<dbReference type="Pfam" id="PF00072">
    <property type="entry name" value="Response_reg"/>
    <property type="match status" value="1"/>
</dbReference>
<feature type="domain" description="Response regulatory" evidence="12">
    <location>
        <begin position="1640"/>
        <end position="1764"/>
    </location>
</feature>
<dbReference type="PANTHER" id="PTHR45339">
    <property type="entry name" value="HYBRID SIGNAL TRANSDUCTION HISTIDINE KINASE J"/>
    <property type="match status" value="1"/>
</dbReference>
<dbReference type="InterPro" id="IPR001789">
    <property type="entry name" value="Sig_transdc_resp-reg_receiver"/>
</dbReference>
<dbReference type="Proteomes" id="UP001215280">
    <property type="component" value="Unassembled WGS sequence"/>
</dbReference>
<dbReference type="InterPro" id="IPR003660">
    <property type="entry name" value="HAMP_dom"/>
</dbReference>
<comment type="catalytic activity">
    <reaction evidence="1">
        <text>ATP + protein L-histidine = ADP + protein N-phospho-L-histidine.</text>
        <dbReference type="EC" id="2.7.13.3"/>
    </reaction>
</comment>
<dbReference type="EC" id="2.7.13.3" evidence="2"/>
<dbReference type="SMART" id="SM00387">
    <property type="entry name" value="HATPase_c"/>
    <property type="match status" value="1"/>
</dbReference>
<evidence type="ECO:0000259" key="11">
    <source>
        <dbReference type="PROSITE" id="PS50109"/>
    </source>
</evidence>
<dbReference type="InterPro" id="IPR036890">
    <property type="entry name" value="HATPase_C_sf"/>
</dbReference>
<dbReference type="CDD" id="cd16922">
    <property type="entry name" value="HATPase_EvgS-ArcB-TorS-like"/>
    <property type="match status" value="1"/>
</dbReference>
<dbReference type="Pfam" id="PF02518">
    <property type="entry name" value="HATPase_c"/>
    <property type="match status" value="1"/>
</dbReference>
<dbReference type="PROSITE" id="PS50885">
    <property type="entry name" value="HAMP"/>
    <property type="match status" value="14"/>
</dbReference>
<keyword evidence="8" id="KW-0067">ATP-binding</keyword>
<dbReference type="GO" id="GO:0016020">
    <property type="term" value="C:membrane"/>
    <property type="evidence" value="ECO:0007669"/>
    <property type="project" value="InterPro"/>
</dbReference>
<dbReference type="PROSITE" id="PS50110">
    <property type="entry name" value="RESPONSE_REGULATORY"/>
    <property type="match status" value="1"/>
</dbReference>
<gene>
    <name evidence="14" type="ORF">DFH07DRAFT_823861</name>
</gene>
<sequence>MCLSLTDQVRSIATVTTAVARGDLSQKVTIQAEGEIHTLKDTVNRMVDQLSAFASEVTRVALEVGTEGKLGGQARVEGVQGTWKDLTDNVNKMASNLTGQVRSISLVTKAVANGDLGKTMEVNVSGEMLDLKETINEMVMRLGKFASEVTRVALDVGTEGKLGGQAKVDGVQGTWKDLTDNVNRMASNLTNQVRSISEVTTAVAYGDLSKKIDVDVRGEMLDLKLTINEMVMRLGNFSREVTRVALEVGTYGKLGGQAQVEGVQGTWKDLTDNVNKMASNLTNQVRSISLVTKAVAYGDLAKKIEVGASGEMLDLKVTINEMVERLGNFSSEVTRVALEVGTEGKLGGQAEVEGVQGTWKDLTDNVNKMASNLTDQVRSISLVTKAVAYGDLGKKIEVGASGEMLDLKVTINEMVERLGNFSSEVTRVALEVGTYGKLGGQAEVEGVQGTWKDLTDNVNKMASNLTNQVRSISLVTKAVAYGDLEKTIDVDVSGEMLDLKVTINEMVARLGNFSSEVTRVALEVGTYGKLGGQAKVEGAQGTWKDLTDNVNKMASNLTNQVRSISLVTKAVAYGDLNKKIDVDVSGEMLDLKVTINEMVERLGNFSSEVTRVALEVGTEGRLGGQAKVEGAQGTWKDLTDNVNKMASNLTNQVRSISLVTKAVAYGDLNKKIEVDVSGEMLDLKVTINEMVERLKNFSSEVTRVALEVGTEGKLGGQARVEGVQGTWKDLTTNVNKMASNLTGQVRSISLVTKAVALGDLGQQVDVDVKGEMLDLKNTINDMVSQLNIFASEVTRVALEVGTEGKLGGQALVKGVQGTWKDLTKNVNKMALNITDQVRTISDVTTAVARGDLTKKVEIDVKGEMLDLKSTINNMVSQLSIFASEVTRVALEVGTEGKLGGQAKVEGVQGTWEALTDNVNKMAMNLTGQVRSISEVTKAVAVGDLTKQVEIDVRGEMLDLKQTINGMVTQLHTLASEITRVSIEVGTEGKLGGQAMVVGTTGMWKMVTDNVNMMAQNLTDQVRSIAEVTKAVAGGDLTKQVKIVAHGEILDLKDTVNGMTASLSQFAAEVTRVAREVGTEGKLGGQAEVEGVKGTWKDLTDNVNVMANNLTLQVRTISHATNAVAKGDLTRKIAGLSVSGEMLSLVNTINDMIDQLAIFASEVKKVALEVGTKGNMGVQAEVGNVQGIWLEITVSVNTMASSLTTQVRGFAQISKAASDGDFTSFITVEASGEMDELKSRINQMLYDLRDSIQKNTAAREAAELANRSKSEFLANMSHEIRTPMNGIIGMTELTLDSDLNRSQRESLLLVHSLARSLLLIIDDILDISKIEAGRMTMEAVSYSMRQTIFDILKTLVGRATQKGLDLILDVAPEIPDALIGDSLRLRQVITNLVGNAIKFTRVGYISLSIHFVSLDPDAVTLQFCVMDTGIGIAQDKLNLIFDTFCQADGSTTREYGGTGLGLSISKRLTSLMQGDIWVESELGKGSKFYFTITSQINQQQSLDATLLKLSPFTKRTILFVDTLHDDTGVAERVTELGLVPVVVHDVSEVSDKEKCPHIDTIIVDSLPITEIMREHEHLRYIPIALLAPTLPRLNMKWCLENGISAHNTTPITALDLSSVLLSALENNTVNPASAATDVTYDILLAEDNLVNQKLALKILEKYGHSIELAENGSLALQAFMDRALQNKPFDVILMDVSMPLMGGMEATQRIRAYEMQYDLSPTPIIALTAHAMIGDRERCLQAGMDDHITKPLRRVDLLNAISRLTTEAGGVSRPLLRKHPQITYPDSP</sequence>
<dbReference type="SUPFAM" id="SSF47384">
    <property type="entry name" value="Homodimeric domain of signal transducing histidine kinase"/>
    <property type="match status" value="1"/>
</dbReference>
<dbReference type="CDD" id="cd17546">
    <property type="entry name" value="REC_hyHK_CKI1_RcsC-like"/>
    <property type="match status" value="1"/>
</dbReference>
<dbReference type="InterPro" id="IPR005467">
    <property type="entry name" value="His_kinase_dom"/>
</dbReference>
<reference evidence="14" key="1">
    <citation type="submission" date="2023-03" db="EMBL/GenBank/DDBJ databases">
        <title>Massive genome expansion in bonnet fungi (Mycena s.s.) driven by repeated elements and novel gene families across ecological guilds.</title>
        <authorList>
            <consortium name="Lawrence Berkeley National Laboratory"/>
            <person name="Harder C.B."/>
            <person name="Miyauchi S."/>
            <person name="Viragh M."/>
            <person name="Kuo A."/>
            <person name="Thoen E."/>
            <person name="Andreopoulos B."/>
            <person name="Lu D."/>
            <person name="Skrede I."/>
            <person name="Drula E."/>
            <person name="Henrissat B."/>
            <person name="Morin E."/>
            <person name="Kohler A."/>
            <person name="Barry K."/>
            <person name="LaButti K."/>
            <person name="Morin E."/>
            <person name="Salamov A."/>
            <person name="Lipzen A."/>
            <person name="Mereny Z."/>
            <person name="Hegedus B."/>
            <person name="Baldrian P."/>
            <person name="Stursova M."/>
            <person name="Weitz H."/>
            <person name="Taylor A."/>
            <person name="Grigoriev I.V."/>
            <person name="Nagy L.G."/>
            <person name="Martin F."/>
            <person name="Kauserud H."/>
        </authorList>
    </citation>
    <scope>NUCLEOTIDE SEQUENCE</scope>
    <source>
        <strain evidence="14">CBHHK188m</strain>
    </source>
</reference>
<keyword evidence="4" id="KW-0808">Transferase</keyword>
<dbReference type="InterPro" id="IPR011006">
    <property type="entry name" value="CheY-like_superfamily"/>
</dbReference>
<dbReference type="SUPFAM" id="SSF58104">
    <property type="entry name" value="Methyl-accepting chemotaxis protein (MCP) signaling domain"/>
    <property type="match status" value="6"/>
</dbReference>
<feature type="domain" description="HAMP" evidence="13">
    <location>
        <begin position="739"/>
        <end position="791"/>
    </location>
</feature>
<dbReference type="SUPFAM" id="SSF55874">
    <property type="entry name" value="ATPase domain of HSP90 chaperone/DNA topoisomerase II/histidine kinase"/>
    <property type="match status" value="1"/>
</dbReference>
<feature type="domain" description="HAMP" evidence="13">
    <location>
        <begin position="831"/>
        <end position="883"/>
    </location>
</feature>
<dbReference type="PANTHER" id="PTHR45339:SF1">
    <property type="entry name" value="HYBRID SIGNAL TRANSDUCTION HISTIDINE KINASE J"/>
    <property type="match status" value="1"/>
</dbReference>
<comment type="caution">
    <text evidence="14">The sequence shown here is derived from an EMBL/GenBank/DDBJ whole genome shotgun (WGS) entry which is preliminary data.</text>
</comment>
<evidence type="ECO:0000256" key="3">
    <source>
        <dbReference type="ARBA" id="ARBA00022553"/>
    </source>
</evidence>
<feature type="domain" description="HAMP" evidence="13">
    <location>
        <begin position="647"/>
        <end position="699"/>
    </location>
</feature>
<feature type="domain" description="HAMP" evidence="13">
    <location>
        <begin position="95"/>
        <end position="147"/>
    </location>
</feature>
<evidence type="ECO:0000256" key="7">
    <source>
        <dbReference type="ARBA" id="ARBA00022777"/>
    </source>
</evidence>
<dbReference type="InterPro" id="IPR003661">
    <property type="entry name" value="HisK_dim/P_dom"/>
</dbReference>
<dbReference type="Gene3D" id="3.30.565.10">
    <property type="entry name" value="Histidine kinase-like ATPase, C-terminal domain"/>
    <property type="match status" value="1"/>
</dbReference>
<evidence type="ECO:0000256" key="10">
    <source>
        <dbReference type="PROSITE-ProRule" id="PRU00169"/>
    </source>
</evidence>
<feature type="domain" description="HAMP" evidence="13">
    <location>
        <begin position="555"/>
        <end position="607"/>
    </location>
</feature>
<evidence type="ECO:0000256" key="9">
    <source>
        <dbReference type="ARBA" id="ARBA00023012"/>
    </source>
</evidence>
<dbReference type="InterPro" id="IPR036097">
    <property type="entry name" value="HisK_dim/P_sf"/>
</dbReference>
<feature type="domain" description="HAMP" evidence="13">
    <location>
        <begin position="279"/>
        <end position="331"/>
    </location>
</feature>
<dbReference type="CDD" id="cd06225">
    <property type="entry name" value="HAMP"/>
    <property type="match status" value="13"/>
</dbReference>
<dbReference type="SUPFAM" id="SSF52172">
    <property type="entry name" value="CheY-like"/>
    <property type="match status" value="1"/>
</dbReference>
<name>A0AAD7J171_9AGAR</name>
<keyword evidence="7" id="KW-0418">Kinase</keyword>
<dbReference type="InterPro" id="IPR004358">
    <property type="entry name" value="Sig_transdc_His_kin-like_C"/>
</dbReference>
<evidence type="ECO:0000256" key="1">
    <source>
        <dbReference type="ARBA" id="ARBA00000085"/>
    </source>
</evidence>
<feature type="domain" description="HAMP" evidence="13">
    <location>
        <begin position="371"/>
        <end position="423"/>
    </location>
</feature>
<dbReference type="GO" id="GO:0005524">
    <property type="term" value="F:ATP binding"/>
    <property type="evidence" value="ECO:0007669"/>
    <property type="project" value="UniProtKB-KW"/>
</dbReference>
<protein>
    <recommendedName>
        <fullName evidence="2">histidine kinase</fullName>
        <ecNumber evidence="2">2.7.13.3</ecNumber>
    </recommendedName>
</protein>
<feature type="domain" description="HAMP" evidence="13">
    <location>
        <begin position="1015"/>
        <end position="1067"/>
    </location>
</feature>
<evidence type="ECO:0000259" key="13">
    <source>
        <dbReference type="PROSITE" id="PS50885"/>
    </source>
</evidence>
<dbReference type="EMBL" id="JARJLG010000070">
    <property type="protein sequence ID" value="KAJ7753612.1"/>
    <property type="molecule type" value="Genomic_DNA"/>
</dbReference>
<evidence type="ECO:0000256" key="2">
    <source>
        <dbReference type="ARBA" id="ARBA00012438"/>
    </source>
</evidence>
<dbReference type="Gene3D" id="1.20.120.1530">
    <property type="match status" value="8"/>
</dbReference>
<dbReference type="FunFam" id="1.20.120.1530:FF:000002">
    <property type="entry name" value="Two-component osmosensing histidine kinase"/>
    <property type="match status" value="6"/>
</dbReference>
<organism evidence="14 15">
    <name type="scientific">Mycena maculata</name>
    <dbReference type="NCBI Taxonomy" id="230809"/>
    <lineage>
        <taxon>Eukaryota</taxon>
        <taxon>Fungi</taxon>
        <taxon>Dikarya</taxon>
        <taxon>Basidiomycota</taxon>
        <taxon>Agaricomycotina</taxon>
        <taxon>Agaricomycetes</taxon>
        <taxon>Agaricomycetidae</taxon>
        <taxon>Agaricales</taxon>
        <taxon>Marasmiineae</taxon>
        <taxon>Mycenaceae</taxon>
        <taxon>Mycena</taxon>
    </lineage>
</organism>
<dbReference type="SMART" id="SM00448">
    <property type="entry name" value="REC"/>
    <property type="match status" value="1"/>
</dbReference>
<dbReference type="InterPro" id="IPR003594">
    <property type="entry name" value="HATPase_dom"/>
</dbReference>
<dbReference type="PRINTS" id="PR00344">
    <property type="entry name" value="BCTRLSENSOR"/>
</dbReference>
<accession>A0AAD7J171</accession>
<feature type="domain" description="HAMP" evidence="13">
    <location>
        <begin position="463"/>
        <end position="515"/>
    </location>
</feature>
<feature type="domain" description="HAMP" evidence="13">
    <location>
        <begin position="1107"/>
        <end position="1160"/>
    </location>
</feature>
<feature type="domain" description="Histidine kinase" evidence="11">
    <location>
        <begin position="1274"/>
        <end position="1495"/>
    </location>
</feature>
<feature type="domain" description="HAMP" evidence="13">
    <location>
        <begin position="187"/>
        <end position="239"/>
    </location>
</feature>
<feature type="domain" description="HAMP" evidence="13">
    <location>
        <begin position="923"/>
        <end position="975"/>
    </location>
</feature>
<dbReference type="Pfam" id="PF00672">
    <property type="entry name" value="HAMP"/>
    <property type="match status" value="12"/>
</dbReference>
<dbReference type="FunFam" id="3.30.565.10:FF:000010">
    <property type="entry name" value="Sensor histidine kinase RcsC"/>
    <property type="match status" value="1"/>
</dbReference>
<keyword evidence="15" id="KW-1185">Reference proteome</keyword>
<evidence type="ECO:0000256" key="8">
    <source>
        <dbReference type="ARBA" id="ARBA00022840"/>
    </source>
</evidence>
<feature type="domain" description="HAMP" evidence="13">
    <location>
        <begin position="3"/>
        <end position="55"/>
    </location>
</feature>
<dbReference type="Pfam" id="PF18947">
    <property type="entry name" value="HAMP_2"/>
    <property type="match status" value="1"/>
</dbReference>
<dbReference type="PROSITE" id="PS50109">
    <property type="entry name" value="HIS_KIN"/>
    <property type="match status" value="1"/>
</dbReference>
<evidence type="ECO:0000259" key="12">
    <source>
        <dbReference type="PROSITE" id="PS50110"/>
    </source>
</evidence>
<evidence type="ECO:0000256" key="4">
    <source>
        <dbReference type="ARBA" id="ARBA00022679"/>
    </source>
</evidence>
<keyword evidence="6" id="KW-0547">Nucleotide-binding</keyword>
<dbReference type="Pfam" id="PF00512">
    <property type="entry name" value="HisKA"/>
    <property type="match status" value="1"/>
</dbReference>
<evidence type="ECO:0000313" key="15">
    <source>
        <dbReference type="Proteomes" id="UP001215280"/>
    </source>
</evidence>